<accession>A0A2P2PGB0</accession>
<reference evidence="1" key="1">
    <citation type="submission" date="2018-02" db="EMBL/GenBank/DDBJ databases">
        <title>Rhizophora mucronata_Transcriptome.</title>
        <authorList>
            <person name="Meera S.P."/>
            <person name="Sreeshan A."/>
            <person name="Augustine A."/>
        </authorList>
    </citation>
    <scope>NUCLEOTIDE SEQUENCE</scope>
    <source>
        <tissue evidence="1">Leaf</tissue>
    </source>
</reference>
<sequence length="24" mass="2652">MSNIVDFSGIGELNHNSMTLLMDI</sequence>
<protein>
    <submittedName>
        <fullName evidence="1">Uncharacterized protein</fullName>
    </submittedName>
</protein>
<evidence type="ECO:0000313" key="1">
    <source>
        <dbReference type="EMBL" id="MBX53793.1"/>
    </source>
</evidence>
<dbReference type="EMBL" id="GGEC01073309">
    <property type="protein sequence ID" value="MBX53793.1"/>
    <property type="molecule type" value="Transcribed_RNA"/>
</dbReference>
<proteinExistence type="predicted"/>
<organism evidence="1">
    <name type="scientific">Rhizophora mucronata</name>
    <name type="common">Asiatic mangrove</name>
    <dbReference type="NCBI Taxonomy" id="61149"/>
    <lineage>
        <taxon>Eukaryota</taxon>
        <taxon>Viridiplantae</taxon>
        <taxon>Streptophyta</taxon>
        <taxon>Embryophyta</taxon>
        <taxon>Tracheophyta</taxon>
        <taxon>Spermatophyta</taxon>
        <taxon>Magnoliopsida</taxon>
        <taxon>eudicotyledons</taxon>
        <taxon>Gunneridae</taxon>
        <taxon>Pentapetalae</taxon>
        <taxon>rosids</taxon>
        <taxon>fabids</taxon>
        <taxon>Malpighiales</taxon>
        <taxon>Rhizophoraceae</taxon>
        <taxon>Rhizophora</taxon>
    </lineage>
</organism>
<name>A0A2P2PGB0_RHIMU</name>
<dbReference type="AlphaFoldDB" id="A0A2P2PGB0"/>